<accession>A0A9W8X323</accession>
<feature type="compositionally biased region" description="Basic residues" evidence="1">
    <location>
        <begin position="14"/>
        <end position="27"/>
    </location>
</feature>
<proteinExistence type="predicted"/>
<organism evidence="2 3">
    <name type="scientific">Didymella glomerata</name>
    <dbReference type="NCBI Taxonomy" id="749621"/>
    <lineage>
        <taxon>Eukaryota</taxon>
        <taxon>Fungi</taxon>
        <taxon>Dikarya</taxon>
        <taxon>Ascomycota</taxon>
        <taxon>Pezizomycotina</taxon>
        <taxon>Dothideomycetes</taxon>
        <taxon>Pleosporomycetidae</taxon>
        <taxon>Pleosporales</taxon>
        <taxon>Pleosporineae</taxon>
        <taxon>Didymellaceae</taxon>
        <taxon>Didymella</taxon>
    </lineage>
</organism>
<keyword evidence="3" id="KW-1185">Reference proteome</keyword>
<comment type="caution">
    <text evidence="2">The sequence shown here is derived from an EMBL/GenBank/DDBJ whole genome shotgun (WGS) entry which is preliminary data.</text>
</comment>
<name>A0A9W8X323_9PLEO</name>
<dbReference type="Proteomes" id="UP001140562">
    <property type="component" value="Unassembled WGS sequence"/>
</dbReference>
<evidence type="ECO:0000256" key="1">
    <source>
        <dbReference type="SAM" id="MobiDB-lite"/>
    </source>
</evidence>
<protein>
    <submittedName>
        <fullName evidence="2">Uncharacterized protein</fullName>
    </submittedName>
</protein>
<sequence>MRIVEVGNMETKALRKREKRVRQKAREHRGLEGAPGGDEMEDSDDTDTGANDDNSVSLLPKPPLASTAQNELYHGWRPGDKMYDYYEECSYDPRIVNKKDVAWLDQCRTLGFNAFTKRAYITGLGQYESWGDFAISEPGTDPMDPHRNQGIPYPCYLPDGGEIEDPTYPFHEACYAILAKRLGFADPTDIDKTVMYKAARTLCKDDACCLTVDYGVEGGDQFWTNRPGEEVSPNNIF</sequence>
<reference evidence="2" key="1">
    <citation type="submission" date="2022-10" db="EMBL/GenBank/DDBJ databases">
        <title>Tapping the CABI collections for fungal endophytes: first genome assemblies for Collariella, Neodidymelliopsis, Ascochyta clinopodiicola, Didymella pomorum, Didymosphaeria variabile, Neocosmospora piperis and Neocucurbitaria cava.</title>
        <authorList>
            <person name="Hill R."/>
        </authorList>
    </citation>
    <scope>NUCLEOTIDE SEQUENCE</scope>
    <source>
        <strain evidence="2">IMI 360193</strain>
    </source>
</reference>
<feature type="compositionally biased region" description="Acidic residues" evidence="1">
    <location>
        <begin position="38"/>
        <end position="47"/>
    </location>
</feature>
<evidence type="ECO:0000313" key="2">
    <source>
        <dbReference type="EMBL" id="KAJ4339645.1"/>
    </source>
</evidence>
<dbReference type="OrthoDB" id="9984533at2759"/>
<dbReference type="EMBL" id="JAPEUV010000021">
    <property type="protein sequence ID" value="KAJ4339645.1"/>
    <property type="molecule type" value="Genomic_DNA"/>
</dbReference>
<gene>
    <name evidence="2" type="ORF">N0V87_003086</name>
</gene>
<evidence type="ECO:0000313" key="3">
    <source>
        <dbReference type="Proteomes" id="UP001140562"/>
    </source>
</evidence>
<dbReference type="AlphaFoldDB" id="A0A9W8X323"/>
<feature type="region of interest" description="Disordered" evidence="1">
    <location>
        <begin position="1"/>
        <end position="63"/>
    </location>
</feature>